<sequence length="437" mass="50970">MAEKLEDTEGRFWKEDLVYVRAEDDSYRGWRLDLLIEKLSSRIEEKLLMCTFCKGLLREACICQEEFKCRVCTPEGVPWQPVKVNREIVNEKMICCPLKVNGCDWSNTVSTVLHHLEDCEFFPVVCPLGCAVLEGKRKGEVVKIERRHISEHMISSCPLRKLICEFCDNKVEACLMNPHLEVCEDFPVLCPNGCVTNGKEGMRRRDIPAHLSNECPLQIIQCIYWNNGCREEMERRELKHHEKESLHIHFRLSMIDMQDKLDTAISQLTKATERISILEEQNQELSTEISKGELEWKIGNVKMKILSQEESYSDPFYVGLYKCQGCIVWNHDNAGKVGCFINIMKGHYDHMLHWPIKYKWTFVLLNQINNEDNFIYSNEVTKNDLAEYPECFQRPVDLGNRCFGTQTFISNTEILEEKYCKEHNTTLQISVTQLSIF</sequence>
<dbReference type="PANTHER" id="PTHR10131:SF94">
    <property type="entry name" value="TNF RECEPTOR-ASSOCIATED FACTOR 4"/>
    <property type="match status" value="1"/>
</dbReference>
<evidence type="ECO:0000256" key="1">
    <source>
        <dbReference type="ARBA" id="ARBA00004496"/>
    </source>
</evidence>
<dbReference type="GO" id="GO:0043122">
    <property type="term" value="P:regulation of canonical NF-kappaB signal transduction"/>
    <property type="evidence" value="ECO:0007669"/>
    <property type="project" value="TreeGrafter"/>
</dbReference>
<feature type="domain" description="TRAF-type" evidence="9">
    <location>
        <begin position="179"/>
        <end position="239"/>
    </location>
</feature>
<dbReference type="InterPro" id="IPR001293">
    <property type="entry name" value="Znf_TRAF"/>
</dbReference>
<evidence type="ECO:0000259" key="9">
    <source>
        <dbReference type="PROSITE" id="PS50145"/>
    </source>
</evidence>
<evidence type="ECO:0000313" key="10">
    <source>
        <dbReference type="EMBL" id="KAI6647637.1"/>
    </source>
</evidence>
<evidence type="ECO:0000256" key="8">
    <source>
        <dbReference type="SAM" id="Coils"/>
    </source>
</evidence>
<dbReference type="InterPro" id="IPR049342">
    <property type="entry name" value="TRAF1-6_MATH_dom"/>
</dbReference>
<proteinExistence type="predicted"/>
<comment type="caution">
    <text evidence="10">The sequence shown here is derived from an EMBL/GenBank/DDBJ whole genome shotgun (WGS) entry which is preliminary data.</text>
</comment>
<keyword evidence="3 7" id="KW-0479">Metal-binding</keyword>
<dbReference type="Proteomes" id="UP001165289">
    <property type="component" value="Unassembled WGS sequence"/>
</dbReference>
<dbReference type="AlphaFoldDB" id="A0AAV7JFS0"/>
<evidence type="ECO:0000256" key="6">
    <source>
        <dbReference type="ARBA" id="ARBA00022833"/>
    </source>
</evidence>
<dbReference type="Pfam" id="PF21355">
    <property type="entry name" value="TRAF-mep_MATH"/>
    <property type="match status" value="1"/>
</dbReference>
<keyword evidence="10" id="KW-0675">Receptor</keyword>
<dbReference type="Gene3D" id="2.60.210.10">
    <property type="entry name" value="Apoptosis, Tumor Necrosis Factor Receptor Associated Protein 2, Chain A"/>
    <property type="match status" value="1"/>
</dbReference>
<evidence type="ECO:0000256" key="7">
    <source>
        <dbReference type="PROSITE-ProRule" id="PRU00207"/>
    </source>
</evidence>
<keyword evidence="8" id="KW-0175">Coiled coil</keyword>
<accession>A0AAV7JFS0</accession>
<evidence type="ECO:0000256" key="3">
    <source>
        <dbReference type="ARBA" id="ARBA00022723"/>
    </source>
</evidence>
<gene>
    <name evidence="10" type="ORF">LOD99_8711</name>
</gene>
<protein>
    <submittedName>
        <fullName evidence="10">TNF receptor associated factor 3</fullName>
    </submittedName>
</protein>
<keyword evidence="2" id="KW-0963">Cytoplasm</keyword>
<dbReference type="PROSITE" id="PS50145">
    <property type="entry name" value="ZF_TRAF"/>
    <property type="match status" value="2"/>
</dbReference>
<feature type="domain" description="TRAF-type" evidence="9">
    <location>
        <begin position="115"/>
        <end position="172"/>
    </location>
</feature>
<evidence type="ECO:0000256" key="2">
    <source>
        <dbReference type="ARBA" id="ARBA00022490"/>
    </source>
</evidence>
<name>A0AAV7JFS0_9METZ</name>
<dbReference type="Pfam" id="PF02176">
    <property type="entry name" value="zf-TRAF"/>
    <property type="match status" value="2"/>
</dbReference>
<dbReference type="InterPro" id="IPR008974">
    <property type="entry name" value="TRAF-like"/>
</dbReference>
<dbReference type="GO" id="GO:0008270">
    <property type="term" value="F:zinc ion binding"/>
    <property type="evidence" value="ECO:0007669"/>
    <property type="project" value="UniProtKB-KW"/>
</dbReference>
<organism evidence="10 11">
    <name type="scientific">Oopsacas minuta</name>
    <dbReference type="NCBI Taxonomy" id="111878"/>
    <lineage>
        <taxon>Eukaryota</taxon>
        <taxon>Metazoa</taxon>
        <taxon>Porifera</taxon>
        <taxon>Hexactinellida</taxon>
        <taxon>Hexasterophora</taxon>
        <taxon>Lyssacinosida</taxon>
        <taxon>Leucopsacidae</taxon>
        <taxon>Oopsacas</taxon>
    </lineage>
</organism>
<feature type="zinc finger region" description="TRAF-type" evidence="7">
    <location>
        <begin position="179"/>
        <end position="239"/>
    </location>
</feature>
<evidence type="ECO:0000256" key="5">
    <source>
        <dbReference type="ARBA" id="ARBA00022771"/>
    </source>
</evidence>
<keyword evidence="6 7" id="KW-0862">Zinc</keyword>
<dbReference type="SUPFAM" id="SSF49599">
    <property type="entry name" value="TRAF domain-like"/>
    <property type="match status" value="2"/>
</dbReference>
<feature type="coiled-coil region" evidence="8">
    <location>
        <begin position="261"/>
        <end position="295"/>
    </location>
</feature>
<comment type="subcellular location">
    <subcellularLocation>
        <location evidence="1">Cytoplasm</location>
    </subcellularLocation>
</comment>
<dbReference type="InterPro" id="IPR013083">
    <property type="entry name" value="Znf_RING/FYVE/PHD"/>
</dbReference>
<keyword evidence="4" id="KW-0677">Repeat</keyword>
<dbReference type="Gene3D" id="3.30.40.10">
    <property type="entry name" value="Zinc/RING finger domain, C3HC4 (zinc finger)"/>
    <property type="match status" value="2"/>
</dbReference>
<dbReference type="GO" id="GO:0005737">
    <property type="term" value="C:cytoplasm"/>
    <property type="evidence" value="ECO:0007669"/>
    <property type="project" value="UniProtKB-SubCell"/>
</dbReference>
<reference evidence="10 11" key="1">
    <citation type="journal article" date="2023" name="BMC Biol.">
        <title>The compact genome of the sponge Oopsacas minuta (Hexactinellida) is lacking key metazoan core genes.</title>
        <authorList>
            <person name="Santini S."/>
            <person name="Schenkelaars Q."/>
            <person name="Jourda C."/>
            <person name="Duchesne M."/>
            <person name="Belahbib H."/>
            <person name="Rocher C."/>
            <person name="Selva M."/>
            <person name="Riesgo A."/>
            <person name="Vervoort M."/>
            <person name="Leys S.P."/>
            <person name="Kodjabachian L."/>
            <person name="Le Bivic A."/>
            <person name="Borchiellini C."/>
            <person name="Claverie J.M."/>
            <person name="Renard E."/>
        </authorList>
    </citation>
    <scope>NUCLEOTIDE SEQUENCE [LARGE SCALE GENOMIC DNA]</scope>
    <source>
        <strain evidence="10">SPO-2</strain>
    </source>
</reference>
<keyword evidence="11" id="KW-1185">Reference proteome</keyword>
<keyword evidence="5 7" id="KW-0863">Zinc-finger</keyword>
<evidence type="ECO:0000313" key="11">
    <source>
        <dbReference type="Proteomes" id="UP001165289"/>
    </source>
</evidence>
<feature type="zinc finger region" description="TRAF-type" evidence="7">
    <location>
        <begin position="115"/>
        <end position="172"/>
    </location>
</feature>
<evidence type="ECO:0000256" key="4">
    <source>
        <dbReference type="ARBA" id="ARBA00022737"/>
    </source>
</evidence>
<dbReference type="EMBL" id="JAKMXF010000340">
    <property type="protein sequence ID" value="KAI6647637.1"/>
    <property type="molecule type" value="Genomic_DNA"/>
</dbReference>
<dbReference type="PANTHER" id="PTHR10131">
    <property type="entry name" value="TNF RECEPTOR ASSOCIATED FACTOR"/>
    <property type="match status" value="1"/>
</dbReference>